<dbReference type="Proteomes" id="UP000600247">
    <property type="component" value="Unassembled WGS sequence"/>
</dbReference>
<evidence type="ECO:0000313" key="3">
    <source>
        <dbReference type="Proteomes" id="UP000600247"/>
    </source>
</evidence>
<dbReference type="RefSeq" id="WP_188889961.1">
    <property type="nucleotide sequence ID" value="NZ_BMHY01000005.1"/>
</dbReference>
<gene>
    <name evidence="2" type="ORF">GCM10010918_29510</name>
</gene>
<sequence>MEISRKMELLAEVLEVEAGEISVDTVLDEIDSWDSMAKLSLIVMMEEECSKPLAGETIRSFKTVQNILDYMG</sequence>
<keyword evidence="3" id="KW-1185">Reference proteome</keyword>
<dbReference type="AlphaFoldDB" id="A0A917H9J5"/>
<comment type="caution">
    <text evidence="2">The sequence shown here is derived from an EMBL/GenBank/DDBJ whole genome shotgun (WGS) entry which is preliminary data.</text>
</comment>
<name>A0A917H9J5_9BACL</name>
<dbReference type="InterPro" id="IPR009081">
    <property type="entry name" value="PP-bd_ACP"/>
</dbReference>
<proteinExistence type="predicted"/>
<evidence type="ECO:0000313" key="2">
    <source>
        <dbReference type="EMBL" id="GGG71954.1"/>
    </source>
</evidence>
<reference evidence="2 3" key="1">
    <citation type="journal article" date="2014" name="Int. J. Syst. Evol. Microbiol.">
        <title>Complete genome sequence of Corynebacterium casei LMG S-19264T (=DSM 44701T), isolated from a smear-ripened cheese.</title>
        <authorList>
            <consortium name="US DOE Joint Genome Institute (JGI-PGF)"/>
            <person name="Walter F."/>
            <person name="Albersmeier A."/>
            <person name="Kalinowski J."/>
            <person name="Ruckert C."/>
        </authorList>
    </citation>
    <scope>NUCLEOTIDE SEQUENCE [LARGE SCALE GENOMIC DNA]</scope>
    <source>
        <strain evidence="2 3">CGMCC 1.15286</strain>
    </source>
</reference>
<dbReference type="InterPro" id="IPR036736">
    <property type="entry name" value="ACP-like_sf"/>
</dbReference>
<accession>A0A917H9J5</accession>
<dbReference type="Gene3D" id="1.10.1200.10">
    <property type="entry name" value="ACP-like"/>
    <property type="match status" value="1"/>
</dbReference>
<dbReference type="Pfam" id="PF00550">
    <property type="entry name" value="PP-binding"/>
    <property type="match status" value="1"/>
</dbReference>
<evidence type="ECO:0000259" key="1">
    <source>
        <dbReference type="Pfam" id="PF00550"/>
    </source>
</evidence>
<feature type="domain" description="Carrier" evidence="1">
    <location>
        <begin position="8"/>
        <end position="70"/>
    </location>
</feature>
<organism evidence="2 3">
    <name type="scientific">Paenibacillus radicis</name>
    <name type="common">ex Gao et al. 2016</name>
    <dbReference type="NCBI Taxonomy" id="1737354"/>
    <lineage>
        <taxon>Bacteria</taxon>
        <taxon>Bacillati</taxon>
        <taxon>Bacillota</taxon>
        <taxon>Bacilli</taxon>
        <taxon>Bacillales</taxon>
        <taxon>Paenibacillaceae</taxon>
        <taxon>Paenibacillus</taxon>
    </lineage>
</organism>
<dbReference type="EMBL" id="BMHY01000005">
    <property type="protein sequence ID" value="GGG71954.1"/>
    <property type="molecule type" value="Genomic_DNA"/>
</dbReference>
<dbReference type="SUPFAM" id="SSF47336">
    <property type="entry name" value="ACP-like"/>
    <property type="match status" value="1"/>
</dbReference>
<protein>
    <recommendedName>
        <fullName evidence="1">Carrier domain-containing protein</fullName>
    </recommendedName>
</protein>